<sequence length="164" mass="18755">MGYTTDFTGSFTLTPPLNQAQVDYLKAFSESRRMERSELKCKDVADPLREAVGLPVGEEGCYCVFSAADGNNGQTFDPTITDFNRPPKSQPGLWNQWLPNDEGTEIKWNGFEKFYNYIEWMDYINQNFLKPWGITIDGYISWAGEDSEDKGVLEAKQGEISFRY</sequence>
<comment type="caution">
    <text evidence="1">The sequence shown here is derived from an EMBL/GenBank/DDBJ whole genome shotgun (WGS) entry which is preliminary data.</text>
</comment>
<reference evidence="1" key="1">
    <citation type="submission" date="2020-01" db="EMBL/GenBank/DDBJ databases">
        <title>Development of genomics and gene disruption for Polysphondylium violaceum indicates a role for the polyketide synthase stlB in stalk morphogenesis.</title>
        <authorList>
            <person name="Narita B."/>
            <person name="Kawabe Y."/>
            <person name="Kin K."/>
            <person name="Saito T."/>
            <person name="Gibbs R."/>
            <person name="Kuspa A."/>
            <person name="Muzny D."/>
            <person name="Queller D."/>
            <person name="Richards S."/>
            <person name="Strassman J."/>
            <person name="Sucgang R."/>
            <person name="Worley K."/>
            <person name="Schaap P."/>
        </authorList>
    </citation>
    <scope>NUCLEOTIDE SEQUENCE</scope>
    <source>
        <strain evidence="1">QSvi11</strain>
    </source>
</reference>
<accession>A0A8J4VAI7</accession>
<dbReference type="Proteomes" id="UP000695562">
    <property type="component" value="Unassembled WGS sequence"/>
</dbReference>
<dbReference type="OrthoDB" id="2214470at2759"/>
<evidence type="ECO:0000313" key="1">
    <source>
        <dbReference type="EMBL" id="KAF2077189.1"/>
    </source>
</evidence>
<proteinExistence type="predicted"/>
<organism evidence="1 2">
    <name type="scientific">Polysphondylium violaceum</name>
    <dbReference type="NCBI Taxonomy" id="133409"/>
    <lineage>
        <taxon>Eukaryota</taxon>
        <taxon>Amoebozoa</taxon>
        <taxon>Evosea</taxon>
        <taxon>Eumycetozoa</taxon>
        <taxon>Dictyostelia</taxon>
        <taxon>Dictyosteliales</taxon>
        <taxon>Dictyosteliaceae</taxon>
        <taxon>Polysphondylium</taxon>
    </lineage>
</organism>
<evidence type="ECO:0000313" key="2">
    <source>
        <dbReference type="Proteomes" id="UP000695562"/>
    </source>
</evidence>
<keyword evidence="2" id="KW-1185">Reference proteome</keyword>
<protein>
    <submittedName>
        <fullName evidence="1">Uncharacterized protein</fullName>
    </submittedName>
</protein>
<dbReference type="AlphaFoldDB" id="A0A8J4VAI7"/>
<name>A0A8J4VAI7_9MYCE</name>
<dbReference type="EMBL" id="AJWJ01000036">
    <property type="protein sequence ID" value="KAF2077189.1"/>
    <property type="molecule type" value="Genomic_DNA"/>
</dbReference>
<gene>
    <name evidence="1" type="ORF">CYY_001510</name>
</gene>